<dbReference type="InterPro" id="IPR001173">
    <property type="entry name" value="Glyco_trans_2-like"/>
</dbReference>
<keyword evidence="3" id="KW-1185">Reference proteome</keyword>
<gene>
    <name evidence="2" type="ORF">HNR40_004239</name>
</gene>
<name>A0A7W8A5Q1_9ACTN</name>
<comment type="caution">
    <text evidence="2">The sequence shown here is derived from an EMBL/GenBank/DDBJ whole genome shotgun (WGS) entry which is preliminary data.</text>
</comment>
<protein>
    <recommendedName>
        <fullName evidence="1">Glycosyltransferase 2-like domain-containing protein</fullName>
    </recommendedName>
</protein>
<organism evidence="2 3">
    <name type="scientific">Nonomuraea endophytica</name>
    <dbReference type="NCBI Taxonomy" id="714136"/>
    <lineage>
        <taxon>Bacteria</taxon>
        <taxon>Bacillati</taxon>
        <taxon>Actinomycetota</taxon>
        <taxon>Actinomycetes</taxon>
        <taxon>Streptosporangiales</taxon>
        <taxon>Streptosporangiaceae</taxon>
        <taxon>Nonomuraea</taxon>
    </lineage>
</organism>
<dbReference type="InterPro" id="IPR029044">
    <property type="entry name" value="Nucleotide-diphossugar_trans"/>
</dbReference>
<proteinExistence type="predicted"/>
<dbReference type="Proteomes" id="UP000568380">
    <property type="component" value="Unassembled WGS sequence"/>
</dbReference>
<dbReference type="Gene3D" id="3.90.550.10">
    <property type="entry name" value="Spore Coat Polysaccharide Biosynthesis Protein SpsA, Chain A"/>
    <property type="match status" value="1"/>
</dbReference>
<reference evidence="2 3" key="1">
    <citation type="submission" date="2020-08" db="EMBL/GenBank/DDBJ databases">
        <title>Genomic Encyclopedia of Type Strains, Phase IV (KMG-IV): sequencing the most valuable type-strain genomes for metagenomic binning, comparative biology and taxonomic classification.</title>
        <authorList>
            <person name="Goeker M."/>
        </authorList>
    </citation>
    <scope>NUCLEOTIDE SEQUENCE [LARGE SCALE GENOMIC DNA]</scope>
    <source>
        <strain evidence="2 3">DSM 45385</strain>
    </source>
</reference>
<evidence type="ECO:0000313" key="2">
    <source>
        <dbReference type="EMBL" id="MBB5078753.1"/>
    </source>
</evidence>
<dbReference type="EMBL" id="JACHIN010000005">
    <property type="protein sequence ID" value="MBB5078753.1"/>
    <property type="molecule type" value="Genomic_DNA"/>
</dbReference>
<dbReference type="Pfam" id="PF00535">
    <property type="entry name" value="Glycos_transf_2"/>
    <property type="match status" value="1"/>
</dbReference>
<dbReference type="PANTHER" id="PTHR22916:SF3">
    <property type="entry name" value="UDP-GLCNAC:BETAGAL BETA-1,3-N-ACETYLGLUCOSAMINYLTRANSFERASE-LIKE PROTEIN 1"/>
    <property type="match status" value="1"/>
</dbReference>
<evidence type="ECO:0000313" key="3">
    <source>
        <dbReference type="Proteomes" id="UP000568380"/>
    </source>
</evidence>
<dbReference type="SUPFAM" id="SSF53448">
    <property type="entry name" value="Nucleotide-diphospho-sugar transferases"/>
    <property type="match status" value="1"/>
</dbReference>
<dbReference type="GO" id="GO:0016758">
    <property type="term" value="F:hexosyltransferase activity"/>
    <property type="evidence" value="ECO:0007669"/>
    <property type="project" value="UniProtKB-ARBA"/>
</dbReference>
<feature type="domain" description="Glycosyltransferase 2-like" evidence="1">
    <location>
        <begin position="15"/>
        <end position="148"/>
    </location>
</feature>
<dbReference type="PANTHER" id="PTHR22916">
    <property type="entry name" value="GLYCOSYLTRANSFERASE"/>
    <property type="match status" value="1"/>
</dbReference>
<dbReference type="RefSeq" id="WP_184963750.1">
    <property type="nucleotide sequence ID" value="NZ_JACHIN010000005.1"/>
</dbReference>
<accession>A0A7W8A5Q1</accession>
<dbReference type="CDD" id="cd00761">
    <property type="entry name" value="Glyco_tranf_GTA_type"/>
    <property type="match status" value="1"/>
</dbReference>
<dbReference type="AlphaFoldDB" id="A0A7W8A5Q1"/>
<sequence length="280" mass="31070">MTEDSIGVVTLTLGGPRLLRAMASVFTQDYTGPIEHVVVSDDNPAAVSVARAAPTRPGLRVSPHLVRRPPEEAGDLRRDIRHVYPRLSRLFNAGVRAATTTWIAFLDDDNELAPDHLSSLIACARANDADAVHSARTIHRPDGSPYLDEVWHTARDPQEGARIYELMCQRGVRIRGTNILMDRVDPVRPSSFRPSTVLQADDPVFLVDQSAWLIRRELLLAAPIPEEFTEEDFISNTAPDDKLLQVLMDRGVAIHSTGQPTLRYYLGGVSNNYRQPVATH</sequence>
<evidence type="ECO:0000259" key="1">
    <source>
        <dbReference type="Pfam" id="PF00535"/>
    </source>
</evidence>